<sequence>MVASPEVSPRERIYRLTMCPFWSSTVWRSSSLIFHPSSWVGEADPNLTWSIRILEHISKLSHNQPSTIALFKAFGDIADKLATVFIGNTNLQNDCHQSESGYPDKHVQGWPRMFFTCVLCDRLMWAMESQLTPFPAICRSPACTPKSVTDLTPISELEDAAIRFSQSVCPPNASGDDLDQVFVAHTIGTHAKAVSDLVTSNFLYVAALAVVALNNWDDSFIARVRSLFDHNLIPAHFANGPRLVTDSKFRHNMPYWRATLHSPLEILREDLLTNSKTPVLKGDSIKVPSWLRHVGALDEPHSLRSLRIEKMIYVLITELLSATYEKFTIDNNTPSIDLTSFLAQIPKLAIDISTLPSPSSQTDAYTPSILPFTPHPSPQSLHGPTVAGSPDLQADQDDEPSYAPSLFRDVLTTDLTLSLSNLDLQPKPVEPCSEPPVNTSIETPQHEHPQHARTESVDPPQHLADDTSSAHPVPPQSHEHHHHHHDVVQPVSDEPDEQSRRPDERPPTPPASSPAHTPPPPNELKRAAGEQFAADHPQVKKAKTSSLESYLDRVSKERMNPCQWENNQLAQAETRILLPTTTDGILRFHYPSKEYEIELSVLLCRDENPNHVGHVNCRFSATTGASKSFILLNRILTQTVDPESRQILAMPRCFPSAWPTQERLVQPWKRTYIRISVRGPDLVRPPENIHQWMPYLREVNVFEQRPIRLNDEVISGLHSTLFQILRADYPTRRAVHVTPLPGPTLEQTPSCIADLTVDSTLLSHLSDTCDFHPLFNFCFRSFLSVSTLIQPPPAPLGMFSLWAVSVGTGFAFISNSVARSPTDDDDVTPPVFTYDLVDSGTQFLLLPGVSWRYYAVDDSILIHRSFFSRYHIRDSFETALVQHVSLAHDPDLVRQAEVRLHHMFKTFLRECDIVSTVDDASMTDVSLLLGPIQAAYLIAWLAVISHLTVTTHESNLRTLRPETQSALKYSQALRHRGLVDRTAFEEALSYCDAVLRFGFFSSFPLLDPDPNPSPAANAIVTMIQPQRISTESRLRDGALALPRANTPPSDQVIAVDRFVRWLTQYYGYIPRRQRPLAGHCFPSISAQRWSELRSAFGAASEALDESIPAEAPDIAQFYHILLSQDRSDHGLCDLFAEVHEGRLDPDTSTQAITRVLAAPSAPGAPRRLYYKLSWSAVSQPLWELFLFRPTDVVHLYRSRFPNVIVAAWHLLEIGIPFSTMLPRRQGIQPPNTPTLRPFWCLPTYHEPILFVQHMSDFTASHYTSYERQCNFVLSRPGARSALLEGGILNRIARDYVSFQLALDGPSTDASVFGGCAWGFHARGPQDFIPTFMFDDRLSPDVRDVLLGRYIVRRYIPHSNLQPDFADGPGYSHVSLDSSRDNPFAETSVYYWPPDWFRSQNSRDFGHWTPANERWFRTLQQSYQSGQGTPLRASEWHELLRRPTSAGHSLKSLSDAFADEFTQSFICM</sequence>
<dbReference type="EMBL" id="KV419399">
    <property type="protein sequence ID" value="KZS96588.1"/>
    <property type="molecule type" value="Genomic_DNA"/>
</dbReference>
<feature type="compositionally biased region" description="Pro residues" evidence="1">
    <location>
        <begin position="507"/>
        <end position="522"/>
    </location>
</feature>
<reference evidence="2 3" key="1">
    <citation type="journal article" date="2016" name="Mol. Biol. Evol.">
        <title>Comparative Genomics of Early-Diverging Mushroom-Forming Fungi Provides Insights into the Origins of Lignocellulose Decay Capabilities.</title>
        <authorList>
            <person name="Nagy L.G."/>
            <person name="Riley R."/>
            <person name="Tritt A."/>
            <person name="Adam C."/>
            <person name="Daum C."/>
            <person name="Floudas D."/>
            <person name="Sun H."/>
            <person name="Yadav J.S."/>
            <person name="Pangilinan J."/>
            <person name="Larsson K.H."/>
            <person name="Matsuura K."/>
            <person name="Barry K."/>
            <person name="Labutti K."/>
            <person name="Kuo R."/>
            <person name="Ohm R.A."/>
            <person name="Bhattacharya S.S."/>
            <person name="Shirouzu T."/>
            <person name="Yoshinaga Y."/>
            <person name="Martin F.M."/>
            <person name="Grigoriev I.V."/>
            <person name="Hibbett D.S."/>
        </authorList>
    </citation>
    <scope>NUCLEOTIDE SEQUENCE [LARGE SCALE GENOMIC DNA]</scope>
    <source>
        <strain evidence="2 3">HHB9708</strain>
    </source>
</reference>
<dbReference type="Proteomes" id="UP000076722">
    <property type="component" value="Unassembled WGS sequence"/>
</dbReference>
<organism evidence="2 3">
    <name type="scientific">Sistotremastrum niveocremeum HHB9708</name>
    <dbReference type="NCBI Taxonomy" id="1314777"/>
    <lineage>
        <taxon>Eukaryota</taxon>
        <taxon>Fungi</taxon>
        <taxon>Dikarya</taxon>
        <taxon>Basidiomycota</taxon>
        <taxon>Agaricomycotina</taxon>
        <taxon>Agaricomycetes</taxon>
        <taxon>Sistotremastrales</taxon>
        <taxon>Sistotremastraceae</taxon>
        <taxon>Sertulicium</taxon>
        <taxon>Sertulicium niveocremeum</taxon>
    </lineage>
</organism>
<feature type="region of interest" description="Disordered" evidence="1">
    <location>
        <begin position="422"/>
        <end position="525"/>
    </location>
</feature>
<proteinExistence type="predicted"/>
<feature type="compositionally biased region" description="Polar residues" evidence="1">
    <location>
        <begin position="356"/>
        <end position="365"/>
    </location>
</feature>
<evidence type="ECO:0000313" key="3">
    <source>
        <dbReference type="Proteomes" id="UP000076722"/>
    </source>
</evidence>
<keyword evidence="3" id="KW-1185">Reference proteome</keyword>
<evidence type="ECO:0000256" key="1">
    <source>
        <dbReference type="SAM" id="MobiDB-lite"/>
    </source>
</evidence>
<name>A0A164Y556_9AGAM</name>
<feature type="region of interest" description="Disordered" evidence="1">
    <location>
        <begin position="356"/>
        <end position="403"/>
    </location>
</feature>
<feature type="compositionally biased region" description="Basic and acidic residues" evidence="1">
    <location>
        <begin position="444"/>
        <end position="456"/>
    </location>
</feature>
<accession>A0A164Y556</accession>
<dbReference type="OrthoDB" id="3270336at2759"/>
<feature type="compositionally biased region" description="Basic and acidic residues" evidence="1">
    <location>
        <begin position="497"/>
        <end position="506"/>
    </location>
</feature>
<evidence type="ECO:0000313" key="2">
    <source>
        <dbReference type="EMBL" id="KZS96588.1"/>
    </source>
</evidence>
<gene>
    <name evidence="2" type="ORF">SISNIDRAFT_483144</name>
</gene>
<protein>
    <submittedName>
        <fullName evidence="2">Uncharacterized protein</fullName>
    </submittedName>
</protein>